<sequence>MNKTLLVLEIAAELHAYIQQIENSVKRYKLATDLDDDDTLDPEDYARQSEAAEMQLRYEQLLRQAKEMENFMMEHDSNAYAIILPGALIETETYYIYVGISIPSFK</sequence>
<name>A0A1M5DRH4_9FLAO</name>
<reference evidence="1 2" key="1">
    <citation type="submission" date="2016-11" db="EMBL/GenBank/DDBJ databases">
        <authorList>
            <person name="Jaros S."/>
            <person name="Januszkiewicz K."/>
            <person name="Wedrychowicz H."/>
        </authorList>
    </citation>
    <scope>NUCLEOTIDE SEQUENCE [LARGE SCALE GENOMIC DNA]</scope>
    <source>
        <strain evidence="1 2">DSM 25660</strain>
    </source>
</reference>
<dbReference type="RefSeq" id="WP_073364779.1">
    <property type="nucleotide sequence ID" value="NZ_FQVQ01000016.1"/>
</dbReference>
<accession>A0A1M5DRH4</accession>
<keyword evidence="1" id="KW-0648">Protein biosynthesis</keyword>
<gene>
    <name evidence="1" type="ORF">SAMN05444377_11618</name>
</gene>
<dbReference type="STRING" id="1124188.SAMN05444377_11618"/>
<keyword evidence="2" id="KW-1185">Reference proteome</keyword>
<protein>
    <submittedName>
        <fullName evidence="1">Transcription elongation factor GreA</fullName>
    </submittedName>
</protein>
<evidence type="ECO:0000313" key="1">
    <source>
        <dbReference type="EMBL" id="SHF69573.1"/>
    </source>
</evidence>
<dbReference type="Proteomes" id="UP000184147">
    <property type="component" value="Unassembled WGS sequence"/>
</dbReference>
<organism evidence="1 2">
    <name type="scientific">Flavobacterium fontis</name>
    <dbReference type="NCBI Taxonomy" id="1124188"/>
    <lineage>
        <taxon>Bacteria</taxon>
        <taxon>Pseudomonadati</taxon>
        <taxon>Bacteroidota</taxon>
        <taxon>Flavobacteriia</taxon>
        <taxon>Flavobacteriales</taxon>
        <taxon>Flavobacteriaceae</taxon>
        <taxon>Flavobacterium</taxon>
    </lineage>
</organism>
<dbReference type="OrthoDB" id="667380at2"/>
<proteinExistence type="predicted"/>
<dbReference type="GO" id="GO:0003746">
    <property type="term" value="F:translation elongation factor activity"/>
    <property type="evidence" value="ECO:0007669"/>
    <property type="project" value="UniProtKB-KW"/>
</dbReference>
<keyword evidence="1" id="KW-0251">Elongation factor</keyword>
<dbReference type="AlphaFoldDB" id="A0A1M5DRH4"/>
<evidence type="ECO:0000313" key="2">
    <source>
        <dbReference type="Proteomes" id="UP000184147"/>
    </source>
</evidence>
<dbReference type="EMBL" id="FQVQ01000016">
    <property type="protein sequence ID" value="SHF69573.1"/>
    <property type="molecule type" value="Genomic_DNA"/>
</dbReference>